<name>A0A9W4UBY5_9PLEO</name>
<organism evidence="2 3">
    <name type="scientific">Periconia digitata</name>
    <dbReference type="NCBI Taxonomy" id="1303443"/>
    <lineage>
        <taxon>Eukaryota</taxon>
        <taxon>Fungi</taxon>
        <taxon>Dikarya</taxon>
        <taxon>Ascomycota</taxon>
        <taxon>Pezizomycotina</taxon>
        <taxon>Dothideomycetes</taxon>
        <taxon>Pleosporomycetidae</taxon>
        <taxon>Pleosporales</taxon>
        <taxon>Massarineae</taxon>
        <taxon>Periconiaceae</taxon>
        <taxon>Periconia</taxon>
    </lineage>
</organism>
<feature type="compositionally biased region" description="Pro residues" evidence="1">
    <location>
        <begin position="368"/>
        <end position="382"/>
    </location>
</feature>
<evidence type="ECO:0000313" key="2">
    <source>
        <dbReference type="EMBL" id="CAI6332176.1"/>
    </source>
</evidence>
<feature type="compositionally biased region" description="Polar residues" evidence="1">
    <location>
        <begin position="347"/>
        <end position="362"/>
    </location>
</feature>
<gene>
    <name evidence="2" type="ORF">PDIGIT_LOCUS5206</name>
</gene>
<dbReference type="EMBL" id="CAOQHR010000003">
    <property type="protein sequence ID" value="CAI6332176.1"/>
    <property type="molecule type" value="Genomic_DNA"/>
</dbReference>
<accession>A0A9W4UBY5</accession>
<feature type="compositionally biased region" description="Polar residues" evidence="1">
    <location>
        <begin position="265"/>
        <end position="307"/>
    </location>
</feature>
<evidence type="ECO:0000313" key="3">
    <source>
        <dbReference type="Proteomes" id="UP001152607"/>
    </source>
</evidence>
<reference evidence="2" key="1">
    <citation type="submission" date="2023-01" db="EMBL/GenBank/DDBJ databases">
        <authorList>
            <person name="Van Ghelder C."/>
            <person name="Rancurel C."/>
        </authorList>
    </citation>
    <scope>NUCLEOTIDE SEQUENCE</scope>
    <source>
        <strain evidence="2">CNCM I-4278</strain>
    </source>
</reference>
<dbReference type="Pfam" id="PF10295">
    <property type="entry name" value="DUF2406"/>
    <property type="match status" value="1"/>
</dbReference>
<dbReference type="PANTHER" id="PTHR28186">
    <property type="entry name" value="MEIOTICALLY UP-REGULATED GENE 9 PROTEIN"/>
    <property type="match status" value="1"/>
</dbReference>
<sequence>MSVAMENRYPQPDQQSARHPPQSDSRPETRPRSKSTISFKSGKSAKSGGHSRKESHDEKLHLHAHTKADPNAAMNESQPSKSCCLVFPRPVHSHNPFSIAGFLRVCVSFGTQRILSHLHFLHSLHLSALTDDSRPVAAALEKPTLQSLRSFDHTDAQGNLIAEPDISNPTRSRWERPLDTIRSFEAAIDGEYRRRAHTMRADSNTEIMSQYGSRRSSYYGGAQDQNRYSQMSGYYGNRQAARDSWMDNAQGAGGPVGGPPRTRYNRMQSDPYNRYSNGHTMYPNQGYQQSRDTVNTNGSNGSHSDPYSTDPHSDNSSVERAPPVRQPETGEQYGFTGFGAGPILEENGQQRNSYFAQPPSNGNGHGVPPVPQKNGPPPPPVHGQPIKLTKTNGSNGSPAANSNSQARPNAEKRKSWFKRRFSKD</sequence>
<protein>
    <submittedName>
        <fullName evidence="2">Uncharacterized protein</fullName>
    </submittedName>
</protein>
<comment type="caution">
    <text evidence="2">The sequence shown here is derived from an EMBL/GenBank/DDBJ whole genome shotgun (WGS) entry which is preliminary data.</text>
</comment>
<feature type="compositionally biased region" description="Low complexity" evidence="1">
    <location>
        <begin position="392"/>
        <end position="404"/>
    </location>
</feature>
<feature type="compositionally biased region" description="Basic residues" evidence="1">
    <location>
        <begin position="415"/>
        <end position="424"/>
    </location>
</feature>
<dbReference type="PANTHER" id="PTHR28186:SF1">
    <property type="entry name" value="MEIOTICALLY UP-REGULATED GENE 9 PROTEIN"/>
    <property type="match status" value="1"/>
</dbReference>
<dbReference type="OrthoDB" id="5330253at2759"/>
<dbReference type="InterPro" id="IPR018809">
    <property type="entry name" value="DUF2406"/>
</dbReference>
<dbReference type="AlphaFoldDB" id="A0A9W4UBY5"/>
<feature type="region of interest" description="Disordered" evidence="1">
    <location>
        <begin position="246"/>
        <end position="424"/>
    </location>
</feature>
<feature type="region of interest" description="Disordered" evidence="1">
    <location>
        <begin position="1"/>
        <end position="60"/>
    </location>
</feature>
<feature type="compositionally biased region" description="Basic and acidic residues" evidence="1">
    <location>
        <begin position="51"/>
        <end position="60"/>
    </location>
</feature>
<feature type="compositionally biased region" description="Low complexity" evidence="1">
    <location>
        <begin position="38"/>
        <end position="48"/>
    </location>
</feature>
<keyword evidence="3" id="KW-1185">Reference proteome</keyword>
<proteinExistence type="predicted"/>
<evidence type="ECO:0000256" key="1">
    <source>
        <dbReference type="SAM" id="MobiDB-lite"/>
    </source>
</evidence>
<dbReference type="Proteomes" id="UP001152607">
    <property type="component" value="Unassembled WGS sequence"/>
</dbReference>